<evidence type="ECO:0000259" key="12">
    <source>
        <dbReference type="PROSITE" id="PS51094"/>
    </source>
</evidence>
<dbReference type="PANTHER" id="PTHR36203">
    <property type="entry name" value="ASCORBATE-SPECIFIC PTS SYSTEM EIIA COMPONENT"/>
    <property type="match status" value="1"/>
</dbReference>
<evidence type="ECO:0000256" key="2">
    <source>
        <dbReference type="ARBA" id="ARBA00022448"/>
    </source>
</evidence>
<keyword evidence="4" id="KW-0597">Phosphoprotein</keyword>
<keyword evidence="3" id="KW-0963">Cytoplasm</keyword>
<protein>
    <recommendedName>
        <fullName evidence="9">Ascorbate-specific PTS system EIIA component</fullName>
    </recommendedName>
    <alternativeName>
        <fullName evidence="10">Ascorbate-specific phosphotransferase enzyme IIA component</fullName>
    </alternativeName>
</protein>
<keyword evidence="5" id="KW-0808">Transferase</keyword>
<evidence type="ECO:0000256" key="6">
    <source>
        <dbReference type="ARBA" id="ARBA00022683"/>
    </source>
</evidence>
<gene>
    <name evidence="13" type="ORF">GCM10025883_43010</name>
</gene>
<dbReference type="SUPFAM" id="SSF52794">
    <property type="entry name" value="PTS system IIB component-like"/>
    <property type="match status" value="1"/>
</dbReference>
<keyword evidence="14" id="KW-1185">Reference proteome</keyword>
<feature type="compositionally biased region" description="Polar residues" evidence="11">
    <location>
        <begin position="159"/>
        <end position="173"/>
    </location>
</feature>
<evidence type="ECO:0000256" key="10">
    <source>
        <dbReference type="ARBA" id="ARBA00042072"/>
    </source>
</evidence>
<evidence type="ECO:0000313" key="13">
    <source>
        <dbReference type="EMBL" id="GMA42256.1"/>
    </source>
</evidence>
<feature type="region of interest" description="Disordered" evidence="11">
    <location>
        <begin position="149"/>
        <end position="197"/>
    </location>
</feature>
<name>A0ABQ6IYV3_9MICO</name>
<keyword evidence="6" id="KW-0598">Phosphotransferase system</keyword>
<keyword evidence="13" id="KW-0762">Sugar transport</keyword>
<evidence type="ECO:0000313" key="14">
    <source>
        <dbReference type="Proteomes" id="UP001157126"/>
    </source>
</evidence>
<dbReference type="PROSITE" id="PS51094">
    <property type="entry name" value="PTS_EIIA_TYPE_2"/>
    <property type="match status" value="1"/>
</dbReference>
<dbReference type="InterPro" id="IPR002178">
    <property type="entry name" value="PTS_EIIA_type-2_dom"/>
</dbReference>
<comment type="caution">
    <text evidence="13">The sequence shown here is derived from an EMBL/GenBank/DDBJ whole genome shotgun (WGS) entry which is preliminary data.</text>
</comment>
<comment type="function">
    <text evidence="8">The phosphoenolpyruvate-dependent sugar phosphotransferase system (sugar PTS), a major carbohydrate active transport system, catalyzes the phosphorylation of incoming sugar substrates concomitantly with their translocation across the cell membrane. The enzyme II UlaABC PTS system is involved in ascorbate transport.</text>
</comment>
<dbReference type="Pfam" id="PF02302">
    <property type="entry name" value="PTS_IIB"/>
    <property type="match status" value="1"/>
</dbReference>
<evidence type="ECO:0000256" key="7">
    <source>
        <dbReference type="ARBA" id="ARBA00022777"/>
    </source>
</evidence>
<dbReference type="SUPFAM" id="SSF55804">
    <property type="entry name" value="Phoshotransferase/anion transport protein"/>
    <property type="match status" value="1"/>
</dbReference>
<evidence type="ECO:0000256" key="4">
    <source>
        <dbReference type="ARBA" id="ARBA00022553"/>
    </source>
</evidence>
<accession>A0ABQ6IYV3</accession>
<comment type="subcellular location">
    <subcellularLocation>
        <location evidence="1">Cytoplasm</location>
    </subcellularLocation>
</comment>
<feature type="compositionally biased region" description="Basic and acidic residues" evidence="11">
    <location>
        <begin position="149"/>
        <end position="158"/>
    </location>
</feature>
<dbReference type="InterPro" id="IPR016152">
    <property type="entry name" value="PTrfase/Anion_transptr"/>
</dbReference>
<dbReference type="InterPro" id="IPR003501">
    <property type="entry name" value="PTS_EIIB_2/3"/>
</dbReference>
<dbReference type="RefSeq" id="WP_284305696.1">
    <property type="nucleotide sequence ID" value="NZ_BSUO01000001.1"/>
</dbReference>
<evidence type="ECO:0000256" key="9">
    <source>
        <dbReference type="ARBA" id="ARBA00041175"/>
    </source>
</evidence>
<dbReference type="EMBL" id="BSUO01000001">
    <property type="protein sequence ID" value="GMA42256.1"/>
    <property type="molecule type" value="Genomic_DNA"/>
</dbReference>
<feature type="domain" description="PTS EIIA type-2" evidence="12">
    <location>
        <begin position="6"/>
        <end position="149"/>
    </location>
</feature>
<dbReference type="PANTHER" id="PTHR36203:SF1">
    <property type="entry name" value="ASCORBATE-SPECIFIC PTS SYSTEM EIIA COMPONENT"/>
    <property type="match status" value="1"/>
</dbReference>
<dbReference type="Pfam" id="PF00359">
    <property type="entry name" value="PTS_EIIA_2"/>
    <property type="match status" value="1"/>
</dbReference>
<evidence type="ECO:0000256" key="11">
    <source>
        <dbReference type="SAM" id="MobiDB-lite"/>
    </source>
</evidence>
<evidence type="ECO:0000256" key="1">
    <source>
        <dbReference type="ARBA" id="ARBA00004496"/>
    </source>
</evidence>
<dbReference type="InterPro" id="IPR036095">
    <property type="entry name" value="PTS_EIIB-like_sf"/>
</dbReference>
<sequence length="301" mass="31857">MPSLSEIVDPSAIRLDVAADDWRAAIRAAGGLLVSTGVSGDSYTEEMIGVVERYGPYIVIAPGFAFAHSRRDDSVRRTGMSVVRLASPVTFGHDTNDPVTLVVALAAADDDSHRKAMASLAGLIAQPDRRAAMDEAATPQEMHRAFTERAAEPDRQRESTTPQTGPAQQSPSGDGTAATAAAAANDTSRRQEPEEDTVASKGFILTVCGNGLGTSLFLKNTLEGVLDHWGWGRFVRVEATDTISARGRAQEADVLFTSGAIAEALGDVGVPVEVIQDFTSSGEIDDALRRVYAVDTSEVPE</sequence>
<keyword evidence="2" id="KW-0813">Transport</keyword>
<keyword evidence="7" id="KW-0418">Kinase</keyword>
<evidence type="ECO:0000256" key="5">
    <source>
        <dbReference type="ARBA" id="ARBA00022679"/>
    </source>
</evidence>
<organism evidence="13 14">
    <name type="scientific">Mobilicoccus caccae</name>
    <dbReference type="NCBI Taxonomy" id="1859295"/>
    <lineage>
        <taxon>Bacteria</taxon>
        <taxon>Bacillati</taxon>
        <taxon>Actinomycetota</taxon>
        <taxon>Actinomycetes</taxon>
        <taxon>Micrococcales</taxon>
        <taxon>Dermatophilaceae</taxon>
        <taxon>Mobilicoccus</taxon>
    </lineage>
</organism>
<dbReference type="Gene3D" id="3.40.50.2300">
    <property type="match status" value="1"/>
</dbReference>
<dbReference type="InterPro" id="IPR051351">
    <property type="entry name" value="Ascorbate-PTS_EIIA_comp"/>
</dbReference>
<proteinExistence type="predicted"/>
<evidence type="ECO:0000256" key="8">
    <source>
        <dbReference type="ARBA" id="ARBA00037387"/>
    </source>
</evidence>
<dbReference type="Proteomes" id="UP001157126">
    <property type="component" value="Unassembled WGS sequence"/>
</dbReference>
<dbReference type="Gene3D" id="3.40.930.10">
    <property type="entry name" value="Mannitol-specific EII, Chain A"/>
    <property type="match status" value="1"/>
</dbReference>
<evidence type="ECO:0000256" key="3">
    <source>
        <dbReference type="ARBA" id="ARBA00022490"/>
    </source>
</evidence>
<dbReference type="CDD" id="cd05563">
    <property type="entry name" value="PTS_IIB_ascorbate"/>
    <property type="match status" value="1"/>
</dbReference>
<reference evidence="14" key="1">
    <citation type="journal article" date="2019" name="Int. J. Syst. Evol. Microbiol.">
        <title>The Global Catalogue of Microorganisms (GCM) 10K type strain sequencing project: providing services to taxonomists for standard genome sequencing and annotation.</title>
        <authorList>
            <consortium name="The Broad Institute Genomics Platform"/>
            <consortium name="The Broad Institute Genome Sequencing Center for Infectious Disease"/>
            <person name="Wu L."/>
            <person name="Ma J."/>
        </authorList>
    </citation>
    <scope>NUCLEOTIDE SEQUENCE [LARGE SCALE GENOMIC DNA]</scope>
    <source>
        <strain evidence="14">NBRC 113072</strain>
    </source>
</reference>